<dbReference type="AlphaFoldDB" id="A0A6B9HDU1"/>
<proteinExistence type="predicted"/>
<dbReference type="EMBL" id="MN695289">
    <property type="protein sequence ID" value="QGY72927.1"/>
    <property type="molecule type" value="Genomic_DNA"/>
</dbReference>
<evidence type="ECO:0000313" key="1">
    <source>
        <dbReference type="EMBL" id="QGY72927.1"/>
    </source>
</evidence>
<sequence length="97" mass="10769">MIAQFPAQAVVADKDYDSDALVEQIKASDAQAAIAPRAHRRHPRPFERLQYRCRNIIERFLVASNSFAASLLGMTNSSATSLPLFNSPAPLHPRFDC</sequence>
<organism evidence="1">
    <name type="scientific">Mycetohabitans sp</name>
    <dbReference type="NCBI Taxonomy" id="2571162"/>
    <lineage>
        <taxon>Bacteria</taxon>
        <taxon>Pseudomonadati</taxon>
        <taxon>Pseudomonadota</taxon>
        <taxon>Betaproteobacteria</taxon>
        <taxon>Burkholderiales</taxon>
        <taxon>Burkholderiaceae</taxon>
        <taxon>Mycetohabitans</taxon>
    </lineage>
</organism>
<evidence type="ECO:0008006" key="2">
    <source>
        <dbReference type="Google" id="ProtNLM"/>
    </source>
</evidence>
<accession>A0A6B9HDU1</accession>
<reference evidence="1" key="1">
    <citation type="journal article" date="2020" name="ACS Chem. Biol.">
        <title>Genome Mining and Heterologous Expression Reveal Two Distinct Families of Lasso Peptides Highly Conserved in Endofungal Bacteria.</title>
        <authorList>
            <person name="Bratovanov E.V."/>
            <person name="Ishida K."/>
            <person name="Heinze B."/>
            <person name="Pidot S.J."/>
            <person name="Stinear T.P."/>
            <person name="Hegemann J.D."/>
            <person name="Marahiel M.A."/>
            <person name="Hertweck C."/>
        </authorList>
    </citation>
    <scope>NUCLEOTIDE SEQUENCE</scope>
    <source>
        <strain evidence="1">B8</strain>
    </source>
</reference>
<name>A0A6B9HDU1_9BURK</name>
<protein>
    <recommendedName>
        <fullName evidence="2">Transposase</fullName>
    </recommendedName>
</protein>